<sequence>MTSVSGPRARLRRLPPVFWVLSVAVVVTGLIAALGGFASAPDSGRPAVAGEQILTTRWRIQVDRAALVDVGVGDPESRIRVWMRTEFVGDETLCCLTDGMLEVRYAGQTLTRIWSSEEDPRSLLGFDPGVQVDRVLDFPLEEGRAPAAPPPEVVLVIRGERPSRSVILTDWELGSAVADVVLACPDERTGR</sequence>
<dbReference type="Proteomes" id="UP001500051">
    <property type="component" value="Unassembled WGS sequence"/>
</dbReference>
<dbReference type="RefSeq" id="WP_344813315.1">
    <property type="nucleotide sequence ID" value="NZ_BAAAYX010000013.1"/>
</dbReference>
<keyword evidence="1" id="KW-0472">Membrane</keyword>
<accession>A0ABP7E095</accession>
<dbReference type="EMBL" id="BAAAYX010000013">
    <property type="protein sequence ID" value="GAA3710466.1"/>
    <property type="molecule type" value="Genomic_DNA"/>
</dbReference>
<proteinExistence type="predicted"/>
<keyword evidence="3" id="KW-1185">Reference proteome</keyword>
<organism evidence="2 3">
    <name type="scientific">Microlunatus aurantiacus</name>
    <dbReference type="NCBI Taxonomy" id="446786"/>
    <lineage>
        <taxon>Bacteria</taxon>
        <taxon>Bacillati</taxon>
        <taxon>Actinomycetota</taxon>
        <taxon>Actinomycetes</taxon>
        <taxon>Propionibacteriales</taxon>
        <taxon>Propionibacteriaceae</taxon>
        <taxon>Microlunatus</taxon>
    </lineage>
</organism>
<evidence type="ECO:0000313" key="3">
    <source>
        <dbReference type="Proteomes" id="UP001500051"/>
    </source>
</evidence>
<keyword evidence="1" id="KW-0812">Transmembrane</keyword>
<protein>
    <submittedName>
        <fullName evidence="2">Uncharacterized protein</fullName>
    </submittedName>
</protein>
<evidence type="ECO:0000313" key="2">
    <source>
        <dbReference type="EMBL" id="GAA3710466.1"/>
    </source>
</evidence>
<gene>
    <name evidence="2" type="ORF">GCM10022204_31120</name>
</gene>
<evidence type="ECO:0000256" key="1">
    <source>
        <dbReference type="SAM" id="Phobius"/>
    </source>
</evidence>
<feature type="transmembrane region" description="Helical" evidence="1">
    <location>
        <begin position="17"/>
        <end position="38"/>
    </location>
</feature>
<comment type="caution">
    <text evidence="2">The sequence shown here is derived from an EMBL/GenBank/DDBJ whole genome shotgun (WGS) entry which is preliminary data.</text>
</comment>
<name>A0ABP7E095_9ACTN</name>
<reference evidence="3" key="1">
    <citation type="journal article" date="2019" name="Int. J. Syst. Evol. Microbiol.">
        <title>The Global Catalogue of Microorganisms (GCM) 10K type strain sequencing project: providing services to taxonomists for standard genome sequencing and annotation.</title>
        <authorList>
            <consortium name="The Broad Institute Genomics Platform"/>
            <consortium name="The Broad Institute Genome Sequencing Center for Infectious Disease"/>
            <person name="Wu L."/>
            <person name="Ma J."/>
        </authorList>
    </citation>
    <scope>NUCLEOTIDE SEQUENCE [LARGE SCALE GENOMIC DNA]</scope>
    <source>
        <strain evidence="3">JCM 16548</strain>
    </source>
</reference>
<keyword evidence="1" id="KW-1133">Transmembrane helix</keyword>